<evidence type="ECO:0000313" key="7">
    <source>
        <dbReference type="EMBL" id="KAG0267875.1"/>
    </source>
</evidence>
<feature type="transmembrane region" description="Helical" evidence="6">
    <location>
        <begin position="253"/>
        <end position="274"/>
    </location>
</feature>
<dbReference type="EMBL" id="JAAAJB010000066">
    <property type="protein sequence ID" value="KAG0267875.1"/>
    <property type="molecule type" value="Genomic_DNA"/>
</dbReference>
<dbReference type="OrthoDB" id="8904098at2759"/>
<evidence type="ECO:0000313" key="8">
    <source>
        <dbReference type="Proteomes" id="UP000807716"/>
    </source>
</evidence>
<feature type="transmembrane region" description="Helical" evidence="6">
    <location>
        <begin position="221"/>
        <end position="241"/>
    </location>
</feature>
<dbReference type="Pfam" id="PF00854">
    <property type="entry name" value="PTR2"/>
    <property type="match status" value="1"/>
</dbReference>
<dbReference type="InterPro" id="IPR000109">
    <property type="entry name" value="POT_fam"/>
</dbReference>
<keyword evidence="5 6" id="KW-0472">Membrane</keyword>
<dbReference type="PANTHER" id="PTHR11654">
    <property type="entry name" value="OLIGOPEPTIDE TRANSPORTER-RELATED"/>
    <property type="match status" value="1"/>
</dbReference>
<dbReference type="Proteomes" id="UP000807716">
    <property type="component" value="Unassembled WGS sequence"/>
</dbReference>
<proteinExistence type="inferred from homology"/>
<evidence type="ECO:0000256" key="2">
    <source>
        <dbReference type="ARBA" id="ARBA00005982"/>
    </source>
</evidence>
<comment type="subcellular location">
    <subcellularLocation>
        <location evidence="1">Membrane</location>
        <topology evidence="1">Multi-pass membrane protein</topology>
    </subcellularLocation>
</comment>
<feature type="transmembrane region" description="Helical" evidence="6">
    <location>
        <begin position="389"/>
        <end position="407"/>
    </location>
</feature>
<gene>
    <name evidence="7" type="ORF">DFQ27_008055</name>
</gene>
<evidence type="ECO:0000256" key="1">
    <source>
        <dbReference type="ARBA" id="ARBA00004141"/>
    </source>
</evidence>
<reference evidence="7" key="1">
    <citation type="journal article" date="2020" name="Fungal Divers.">
        <title>Resolving the Mortierellaceae phylogeny through synthesis of multi-gene phylogenetics and phylogenomics.</title>
        <authorList>
            <person name="Vandepol N."/>
            <person name="Liber J."/>
            <person name="Desiro A."/>
            <person name="Na H."/>
            <person name="Kennedy M."/>
            <person name="Barry K."/>
            <person name="Grigoriev I.V."/>
            <person name="Miller A.N."/>
            <person name="O'Donnell K."/>
            <person name="Stajich J.E."/>
            <person name="Bonito G."/>
        </authorList>
    </citation>
    <scope>NUCLEOTIDE SEQUENCE</scope>
    <source>
        <strain evidence="7">BC1065</strain>
    </source>
</reference>
<sequence length="591" mass="67045">MSEAFKDEKAPVVDGFPDEKAPVVEGMQDEKAHVVNGMQDITQRDLLTEREIELLELEARMNAQLDEKLRTRPDKHPIAIYFILPNEFGERFCYHAIAPNMNKYFLQITGMTKIQAKVYTTAFTMLSYFFPVLGAALSDSYLGKWWTIIWFSVIYLIGMIMLTVFSIPNLLGKVGTVSYGLTFLPMIIIALGTGGIKPCVSSHGGDQYLPSQEKLKDRFFSLFYVAIQMGELITQFLVPVIADRPCMGQKTCYPYAFLLPTIVFLLSLAVFAIGHRFYRVVPPLGEFLPWRALKAAFLAGSRHYKASKEERAAMGHWLNFAEVEYGGVFMDDVRDFGLTLWLIVIPLSFWGMLYVQNNSEWADQYYQMSGALFGRDSKVLSSQFSNVEAILKIIMLPGLVYFVYPFFEKRGWNFSLTRRMSAGYVVMIISFAISAALNKPIEHGFLNAGRNPKDMADYDGTYCAECLSGWYQFPQWFLFALSGSMIWPSTVQFMYVETGRQFRAIATSFGLLMTSLGSIWITILDPALANAGMDTTARMWTYCGIGIAGWILFVAISWTYTPRKQRQPINQPAREAKETEYCLTTELPADL</sequence>
<keyword evidence="8" id="KW-1185">Reference proteome</keyword>
<keyword evidence="3 6" id="KW-0812">Transmembrane</keyword>
<dbReference type="GO" id="GO:0016020">
    <property type="term" value="C:membrane"/>
    <property type="evidence" value="ECO:0007669"/>
    <property type="project" value="UniProtKB-SubCell"/>
</dbReference>
<name>A0A9P6QK01_9FUNG</name>
<feature type="transmembrane region" description="Helical" evidence="6">
    <location>
        <begin position="502"/>
        <end position="523"/>
    </location>
</feature>
<dbReference type="AlphaFoldDB" id="A0A9P6QK01"/>
<feature type="transmembrane region" description="Helical" evidence="6">
    <location>
        <begin position="118"/>
        <end position="138"/>
    </location>
</feature>
<dbReference type="InterPro" id="IPR018456">
    <property type="entry name" value="PTR2_symporter_CS"/>
</dbReference>
<feature type="transmembrane region" description="Helical" evidence="6">
    <location>
        <begin position="539"/>
        <end position="560"/>
    </location>
</feature>
<dbReference type="Gene3D" id="1.20.1250.20">
    <property type="entry name" value="MFS general substrate transporter like domains"/>
    <property type="match status" value="1"/>
</dbReference>
<dbReference type="GO" id="GO:0006857">
    <property type="term" value="P:oligopeptide transport"/>
    <property type="evidence" value="ECO:0007669"/>
    <property type="project" value="InterPro"/>
</dbReference>
<accession>A0A9P6QK01</accession>
<dbReference type="SUPFAM" id="SSF103473">
    <property type="entry name" value="MFS general substrate transporter"/>
    <property type="match status" value="1"/>
</dbReference>
<comment type="similarity">
    <text evidence="2">Belongs to the major facilitator superfamily. Proton-dependent oligopeptide transporter (POT/PTR) (TC 2.A.17) family.</text>
</comment>
<keyword evidence="4 6" id="KW-1133">Transmembrane helix</keyword>
<protein>
    <submittedName>
        <fullName evidence="7">Uncharacterized protein</fullName>
    </submittedName>
</protein>
<dbReference type="InterPro" id="IPR036259">
    <property type="entry name" value="MFS_trans_sf"/>
</dbReference>
<feature type="transmembrane region" description="Helical" evidence="6">
    <location>
        <begin position="145"/>
        <end position="167"/>
    </location>
</feature>
<evidence type="ECO:0000256" key="5">
    <source>
        <dbReference type="ARBA" id="ARBA00023136"/>
    </source>
</evidence>
<organism evidence="7 8">
    <name type="scientific">Actinomortierella ambigua</name>
    <dbReference type="NCBI Taxonomy" id="1343610"/>
    <lineage>
        <taxon>Eukaryota</taxon>
        <taxon>Fungi</taxon>
        <taxon>Fungi incertae sedis</taxon>
        <taxon>Mucoromycota</taxon>
        <taxon>Mortierellomycotina</taxon>
        <taxon>Mortierellomycetes</taxon>
        <taxon>Mortierellales</taxon>
        <taxon>Mortierellaceae</taxon>
        <taxon>Actinomortierella</taxon>
    </lineage>
</organism>
<feature type="transmembrane region" description="Helical" evidence="6">
    <location>
        <begin position="179"/>
        <end position="200"/>
    </location>
</feature>
<comment type="caution">
    <text evidence="7">The sequence shown here is derived from an EMBL/GenBank/DDBJ whole genome shotgun (WGS) entry which is preliminary data.</text>
</comment>
<evidence type="ECO:0000256" key="4">
    <source>
        <dbReference type="ARBA" id="ARBA00022989"/>
    </source>
</evidence>
<feature type="transmembrane region" description="Helical" evidence="6">
    <location>
        <begin position="336"/>
        <end position="355"/>
    </location>
</feature>
<feature type="transmembrane region" description="Helical" evidence="6">
    <location>
        <begin position="419"/>
        <end position="437"/>
    </location>
</feature>
<dbReference type="PROSITE" id="PS01022">
    <property type="entry name" value="PTR2_1"/>
    <property type="match status" value="1"/>
</dbReference>
<dbReference type="GO" id="GO:0022857">
    <property type="term" value="F:transmembrane transporter activity"/>
    <property type="evidence" value="ECO:0007669"/>
    <property type="project" value="InterPro"/>
</dbReference>
<evidence type="ECO:0000256" key="3">
    <source>
        <dbReference type="ARBA" id="ARBA00022692"/>
    </source>
</evidence>
<evidence type="ECO:0000256" key="6">
    <source>
        <dbReference type="SAM" id="Phobius"/>
    </source>
</evidence>